<evidence type="ECO:0000256" key="3">
    <source>
        <dbReference type="ARBA" id="ARBA00022840"/>
    </source>
</evidence>
<dbReference type="GO" id="GO:0005829">
    <property type="term" value="C:cytosol"/>
    <property type="evidence" value="ECO:0007669"/>
    <property type="project" value="TreeGrafter"/>
</dbReference>
<keyword evidence="7" id="KW-0378">Hydrolase</keyword>
<dbReference type="GO" id="GO:0140663">
    <property type="term" value="F:ATP-dependent FeS chaperone activity"/>
    <property type="evidence" value="ECO:0007669"/>
    <property type="project" value="InterPro"/>
</dbReference>
<dbReference type="RefSeq" id="WP_269579674.1">
    <property type="nucleotide sequence ID" value="NZ_CP114588.1"/>
</dbReference>
<accession>A0AA47KMB0</accession>
<sequence>MLFGSKKKKAQKQKEDTAAPLTNVDDAVSLLNQFSHPRLVEQWASQPHWVSASEDGFKVTFPFAAASVRQALDEWLSAQSTSLAQQFQLTQRVAPLKSGDKAPVKGVKNLLVVSSAKGGVGKSTTAVNLALALQAEGASVGIVDADVYGPSLPIMLGAKDSEPQTHDGKLMEPVMRHGIASNSIGYLVPADNATVWRGPMASKAFAQLINETRWPELDYLVVDMPPGTGDIQLSLAQQFPVTGAMVVTTPQDLALADAIKGVAMFEKVQVPVLGVIENMSYHICSQCGHHEAIFGTGGAEKMAREQGVPVLAQVPLHVAIREDIDAGTPSMVARPSSEHAAVYRQTAATVASQLYWQGETRPEQISVQTVSP</sequence>
<dbReference type="CDD" id="cd02037">
    <property type="entry name" value="Mrp_NBP35"/>
    <property type="match status" value="1"/>
</dbReference>
<comment type="subunit">
    <text evidence="7">Homodimer.</text>
</comment>
<dbReference type="GO" id="GO:0051539">
    <property type="term" value="F:4 iron, 4 sulfur cluster binding"/>
    <property type="evidence" value="ECO:0007669"/>
    <property type="project" value="TreeGrafter"/>
</dbReference>
<dbReference type="EMBL" id="CP114588">
    <property type="protein sequence ID" value="WBA09526.1"/>
    <property type="molecule type" value="Genomic_DNA"/>
</dbReference>
<name>A0AA47KMB0_9GAMM</name>
<reference evidence="8" key="1">
    <citation type="submission" date="2022-09" db="EMBL/GenBank/DDBJ databases">
        <authorList>
            <person name="Li Z.-J."/>
        </authorList>
    </citation>
    <scope>NUCLEOTIDE SEQUENCE</scope>
    <source>
        <strain evidence="8">TGB11</strain>
    </source>
</reference>
<keyword evidence="5 7" id="KW-0411">Iron-sulfur</keyword>
<evidence type="ECO:0000256" key="6">
    <source>
        <dbReference type="ARBA" id="ARBA00024036"/>
    </source>
</evidence>
<evidence type="ECO:0000256" key="1">
    <source>
        <dbReference type="ARBA" id="ARBA00022723"/>
    </source>
</evidence>
<proteinExistence type="inferred from homology"/>
<keyword evidence="2 7" id="KW-0547">Nucleotide-binding</keyword>
<evidence type="ECO:0000313" key="8">
    <source>
        <dbReference type="EMBL" id="WBA09526.1"/>
    </source>
</evidence>
<dbReference type="PROSITE" id="PS01215">
    <property type="entry name" value="MRP"/>
    <property type="match status" value="1"/>
</dbReference>
<dbReference type="Pfam" id="PF10609">
    <property type="entry name" value="ParA"/>
    <property type="match status" value="1"/>
</dbReference>
<dbReference type="GO" id="GO:0046872">
    <property type="term" value="F:metal ion binding"/>
    <property type="evidence" value="ECO:0007669"/>
    <property type="project" value="UniProtKB-KW"/>
</dbReference>
<dbReference type="AlphaFoldDB" id="A0AA47KMB0"/>
<dbReference type="PANTHER" id="PTHR42961:SF2">
    <property type="entry name" value="IRON-SULFUR PROTEIN NUBPL"/>
    <property type="match status" value="1"/>
</dbReference>
<dbReference type="Gene3D" id="3.40.50.300">
    <property type="entry name" value="P-loop containing nucleotide triphosphate hydrolases"/>
    <property type="match status" value="1"/>
</dbReference>
<evidence type="ECO:0000256" key="5">
    <source>
        <dbReference type="ARBA" id="ARBA00023014"/>
    </source>
</evidence>
<protein>
    <recommendedName>
        <fullName evidence="7">Iron-sulfur cluster carrier protein</fullName>
    </recommendedName>
</protein>
<dbReference type="PANTHER" id="PTHR42961">
    <property type="entry name" value="IRON-SULFUR PROTEIN NUBPL"/>
    <property type="match status" value="1"/>
</dbReference>
<gene>
    <name evidence="8" type="primary">apbC</name>
    <name evidence="8" type="ORF">N8M53_04835</name>
</gene>
<dbReference type="InterPro" id="IPR019591">
    <property type="entry name" value="Mrp/NBP35_ATP-bd"/>
</dbReference>
<keyword evidence="4 7" id="KW-0408">Iron</keyword>
<dbReference type="FunFam" id="3.40.50.300:FF:000418">
    <property type="entry name" value="Iron-sulfur cluster carrier protein"/>
    <property type="match status" value="1"/>
</dbReference>
<dbReference type="GO" id="GO:0016226">
    <property type="term" value="P:iron-sulfur cluster assembly"/>
    <property type="evidence" value="ECO:0007669"/>
    <property type="project" value="InterPro"/>
</dbReference>
<comment type="similarity">
    <text evidence="6 7">Belongs to the Mrp/NBP35 ATP-binding proteins family.</text>
</comment>
<dbReference type="HAMAP" id="MF_02040">
    <property type="entry name" value="Mrp_NBP35"/>
    <property type="match status" value="1"/>
</dbReference>
<evidence type="ECO:0000256" key="2">
    <source>
        <dbReference type="ARBA" id="ARBA00022741"/>
    </source>
</evidence>
<dbReference type="InterPro" id="IPR044304">
    <property type="entry name" value="NUBPL-like"/>
</dbReference>
<evidence type="ECO:0000313" key="9">
    <source>
        <dbReference type="Proteomes" id="UP001164748"/>
    </source>
</evidence>
<comment type="function">
    <text evidence="7">Binds and transfers iron-sulfur (Fe-S) clusters to target apoproteins. Can hydrolyze ATP.</text>
</comment>
<evidence type="ECO:0000256" key="4">
    <source>
        <dbReference type="ARBA" id="ARBA00023004"/>
    </source>
</evidence>
<dbReference type="SUPFAM" id="SSF52540">
    <property type="entry name" value="P-loop containing nucleoside triphosphate hydrolases"/>
    <property type="match status" value="1"/>
</dbReference>
<dbReference type="GO" id="GO:0016887">
    <property type="term" value="F:ATP hydrolysis activity"/>
    <property type="evidence" value="ECO:0007669"/>
    <property type="project" value="UniProtKB-UniRule"/>
</dbReference>
<organism evidence="8 9">
    <name type="scientific">Salinivibrio kushneri</name>
    <dbReference type="NCBI Taxonomy" id="1908198"/>
    <lineage>
        <taxon>Bacteria</taxon>
        <taxon>Pseudomonadati</taxon>
        <taxon>Pseudomonadota</taxon>
        <taxon>Gammaproteobacteria</taxon>
        <taxon>Vibrionales</taxon>
        <taxon>Vibrionaceae</taxon>
        <taxon>Salinivibrio</taxon>
    </lineage>
</organism>
<evidence type="ECO:0000256" key="7">
    <source>
        <dbReference type="HAMAP-Rule" id="MF_02040"/>
    </source>
</evidence>
<dbReference type="NCBIfam" id="NF008669">
    <property type="entry name" value="PRK11670.1"/>
    <property type="match status" value="1"/>
</dbReference>
<keyword evidence="1 7" id="KW-0479">Metal-binding</keyword>
<dbReference type="GO" id="GO:0005524">
    <property type="term" value="F:ATP binding"/>
    <property type="evidence" value="ECO:0007669"/>
    <property type="project" value="UniProtKB-UniRule"/>
</dbReference>
<feature type="binding site" evidence="7">
    <location>
        <begin position="116"/>
        <end position="123"/>
    </location>
    <ligand>
        <name>ATP</name>
        <dbReference type="ChEBI" id="CHEBI:30616"/>
    </ligand>
</feature>
<dbReference type="InterPro" id="IPR027417">
    <property type="entry name" value="P-loop_NTPase"/>
</dbReference>
<dbReference type="InterPro" id="IPR033756">
    <property type="entry name" value="YlxH/NBP35"/>
</dbReference>
<dbReference type="Proteomes" id="UP001164748">
    <property type="component" value="Chromosome"/>
</dbReference>
<dbReference type="InterPro" id="IPR000808">
    <property type="entry name" value="Mrp-like_CS"/>
</dbReference>
<keyword evidence="3 7" id="KW-0067">ATP-binding</keyword>